<dbReference type="EMBL" id="CP061169">
    <property type="protein sequence ID" value="QPZ38035.1"/>
    <property type="molecule type" value="Genomic_DNA"/>
</dbReference>
<keyword evidence="2 5" id="KW-0812">Transmembrane</keyword>
<feature type="transmembrane region" description="Helical" evidence="5">
    <location>
        <begin position="132"/>
        <end position="151"/>
    </location>
</feature>
<dbReference type="InterPro" id="IPR052528">
    <property type="entry name" value="Sugar_transport-like"/>
</dbReference>
<sequence length="397" mass="40906">MATRRGVLSVLLVHALFVQMISYALRPAISYAILELGYSSSWLGVATAAFAIPPLVFALPAGRMADHVGERLCLVIGALSFLAAGFAALLAGGSLLGLLAATVLLGLGVLFSVVGEQAWVMRAAAPARLDSAFGLYTFVTSTGQMLGPVLLSLPHDDGADVPPFAMIAGIVTCMASLCLILSLLIPPVHSRSTASRNGRPRPVLRGAVQLLRMSGVLRALIVSSLVLSSLDIVLAYLPLLSQERGFAASWITIMLVARGAATMASRITLSHLTRRFGRRHILVAGSILSALSLMALALPLGVFGLTVAMVIYGLAAGTVQPLTMSWITLLAPVRQRGVAASLRLVGNRAGQTVIPLVVAGLSVLGGAAIVFGVTGASLVCAAWASTAAPSDDEGTAG</sequence>
<evidence type="ECO:0000256" key="2">
    <source>
        <dbReference type="ARBA" id="ARBA00022692"/>
    </source>
</evidence>
<reference evidence="7 8" key="1">
    <citation type="submission" date="2020-12" db="EMBL/GenBank/DDBJ databases">
        <title>Microbacterium sp. HY060.</title>
        <authorList>
            <person name="Zhou J."/>
        </authorList>
    </citation>
    <scope>NUCLEOTIDE SEQUENCE [LARGE SCALE GENOMIC DNA]</scope>
    <source>
        <strain evidence="7 8">HY60</strain>
    </source>
</reference>
<dbReference type="RefSeq" id="WP_166987648.1">
    <property type="nucleotide sequence ID" value="NZ_CP061169.1"/>
</dbReference>
<evidence type="ECO:0000313" key="7">
    <source>
        <dbReference type="EMBL" id="QPZ38035.1"/>
    </source>
</evidence>
<dbReference type="InterPro" id="IPR011701">
    <property type="entry name" value="MFS"/>
</dbReference>
<evidence type="ECO:0000256" key="3">
    <source>
        <dbReference type="ARBA" id="ARBA00022989"/>
    </source>
</evidence>
<feature type="domain" description="Major facilitator superfamily (MFS) profile" evidence="6">
    <location>
        <begin position="7"/>
        <end position="393"/>
    </location>
</feature>
<accession>A0ABX6YHF2</accession>
<feature type="transmembrane region" description="Helical" evidence="5">
    <location>
        <begin position="72"/>
        <end position="92"/>
    </location>
</feature>
<feature type="transmembrane region" description="Helical" evidence="5">
    <location>
        <begin position="40"/>
        <end position="60"/>
    </location>
</feature>
<evidence type="ECO:0000259" key="6">
    <source>
        <dbReference type="PROSITE" id="PS50850"/>
    </source>
</evidence>
<dbReference type="Proteomes" id="UP000662814">
    <property type="component" value="Chromosome"/>
</dbReference>
<keyword evidence="3 5" id="KW-1133">Transmembrane helix</keyword>
<gene>
    <name evidence="7" type="ORF">HCR76_14745</name>
</gene>
<comment type="subcellular location">
    <subcellularLocation>
        <location evidence="1">Cell membrane</location>
        <topology evidence="1">Multi-pass membrane protein</topology>
    </subcellularLocation>
</comment>
<dbReference type="InterPro" id="IPR036259">
    <property type="entry name" value="MFS_trans_sf"/>
</dbReference>
<organism evidence="7 8">
    <name type="scientific">Paramicrobacterium chengjingii</name>
    <dbReference type="NCBI Taxonomy" id="2769067"/>
    <lineage>
        <taxon>Bacteria</taxon>
        <taxon>Bacillati</taxon>
        <taxon>Actinomycetota</taxon>
        <taxon>Actinomycetes</taxon>
        <taxon>Micrococcales</taxon>
        <taxon>Microbacteriaceae</taxon>
        <taxon>Paramicrobacterium</taxon>
    </lineage>
</organism>
<evidence type="ECO:0000256" key="5">
    <source>
        <dbReference type="SAM" id="Phobius"/>
    </source>
</evidence>
<protein>
    <submittedName>
        <fullName evidence="7">MFS transporter</fullName>
    </submittedName>
</protein>
<proteinExistence type="predicted"/>
<dbReference type="SUPFAM" id="SSF103473">
    <property type="entry name" value="MFS general substrate transporter"/>
    <property type="match status" value="1"/>
</dbReference>
<feature type="transmembrane region" description="Helical" evidence="5">
    <location>
        <begin position="249"/>
        <end position="269"/>
    </location>
</feature>
<feature type="transmembrane region" description="Helical" evidence="5">
    <location>
        <begin position="309"/>
        <end position="333"/>
    </location>
</feature>
<evidence type="ECO:0000256" key="4">
    <source>
        <dbReference type="ARBA" id="ARBA00023136"/>
    </source>
</evidence>
<dbReference type="Pfam" id="PF07690">
    <property type="entry name" value="MFS_1"/>
    <property type="match status" value="1"/>
</dbReference>
<feature type="transmembrane region" description="Helical" evidence="5">
    <location>
        <begin position="353"/>
        <end position="384"/>
    </location>
</feature>
<keyword evidence="4 5" id="KW-0472">Membrane</keyword>
<dbReference type="PANTHER" id="PTHR23526:SF4">
    <property type="entry name" value="INTEGRAL MEMBRANE TRANSPORT PROTEIN"/>
    <property type="match status" value="1"/>
</dbReference>
<evidence type="ECO:0000313" key="8">
    <source>
        <dbReference type="Proteomes" id="UP000662814"/>
    </source>
</evidence>
<feature type="transmembrane region" description="Helical" evidence="5">
    <location>
        <begin position="215"/>
        <end position="237"/>
    </location>
</feature>
<feature type="transmembrane region" description="Helical" evidence="5">
    <location>
        <begin position="98"/>
        <end position="120"/>
    </location>
</feature>
<dbReference type="PANTHER" id="PTHR23526">
    <property type="entry name" value="INTEGRAL MEMBRANE TRANSPORT PROTEIN-RELATED"/>
    <property type="match status" value="1"/>
</dbReference>
<dbReference type="Gene3D" id="1.20.1250.20">
    <property type="entry name" value="MFS general substrate transporter like domains"/>
    <property type="match status" value="2"/>
</dbReference>
<name>A0ABX6YHF2_9MICO</name>
<evidence type="ECO:0000256" key="1">
    <source>
        <dbReference type="ARBA" id="ARBA00004651"/>
    </source>
</evidence>
<feature type="transmembrane region" description="Helical" evidence="5">
    <location>
        <begin position="163"/>
        <end position="185"/>
    </location>
</feature>
<dbReference type="PROSITE" id="PS50850">
    <property type="entry name" value="MFS"/>
    <property type="match status" value="1"/>
</dbReference>
<feature type="transmembrane region" description="Helical" evidence="5">
    <location>
        <begin position="281"/>
        <end position="303"/>
    </location>
</feature>
<dbReference type="InterPro" id="IPR020846">
    <property type="entry name" value="MFS_dom"/>
</dbReference>
<keyword evidence="8" id="KW-1185">Reference proteome</keyword>